<keyword evidence="3" id="KW-1185">Reference proteome</keyword>
<evidence type="ECO:0000313" key="2">
    <source>
        <dbReference type="EMBL" id="KAK3178060.1"/>
    </source>
</evidence>
<feature type="compositionally biased region" description="Polar residues" evidence="1">
    <location>
        <begin position="26"/>
        <end position="47"/>
    </location>
</feature>
<accession>A0AAE0DPJ9</accession>
<feature type="compositionally biased region" description="Polar residues" evidence="1">
    <location>
        <begin position="1"/>
        <end position="10"/>
    </location>
</feature>
<protein>
    <submittedName>
        <fullName evidence="2">Uncharacterized protein</fullName>
    </submittedName>
</protein>
<dbReference type="Proteomes" id="UP001276659">
    <property type="component" value="Unassembled WGS sequence"/>
</dbReference>
<feature type="compositionally biased region" description="Basic and acidic residues" evidence="1">
    <location>
        <begin position="14"/>
        <end position="25"/>
    </location>
</feature>
<gene>
    <name evidence="2" type="ORF">OEA41_000192</name>
</gene>
<sequence length="113" mass="12340">MSWEPSTKASSGEKALDENAGELKKQTGQLNEPLQSQGKGAPTQQEPPKTGVKEPSGQTPSLKESPQSHKSRAQRRKKGKQHRPRPRDKGPKLNSIGVPILRTSDKAPPNDEE</sequence>
<dbReference type="AlphaFoldDB" id="A0AAE0DPJ9"/>
<feature type="compositionally biased region" description="Basic and acidic residues" evidence="1">
    <location>
        <begin position="103"/>
        <end position="113"/>
    </location>
</feature>
<evidence type="ECO:0000313" key="3">
    <source>
        <dbReference type="Proteomes" id="UP001276659"/>
    </source>
</evidence>
<comment type="caution">
    <text evidence="2">The sequence shown here is derived from an EMBL/GenBank/DDBJ whole genome shotgun (WGS) entry which is preliminary data.</text>
</comment>
<feature type="region of interest" description="Disordered" evidence="1">
    <location>
        <begin position="1"/>
        <end position="113"/>
    </location>
</feature>
<evidence type="ECO:0000256" key="1">
    <source>
        <dbReference type="SAM" id="MobiDB-lite"/>
    </source>
</evidence>
<name>A0AAE0DPJ9_9LECA</name>
<dbReference type="EMBL" id="JASNWA010000003">
    <property type="protein sequence ID" value="KAK3178060.1"/>
    <property type="molecule type" value="Genomic_DNA"/>
</dbReference>
<reference evidence="2" key="1">
    <citation type="submission" date="2022-11" db="EMBL/GenBank/DDBJ databases">
        <title>Chromosomal genome sequence assembly and mating type (MAT) locus characterization of the leprose asexual lichenized fungus Lepraria neglecta (Nyl.) Erichsen.</title>
        <authorList>
            <person name="Allen J.L."/>
            <person name="Pfeffer B."/>
        </authorList>
    </citation>
    <scope>NUCLEOTIDE SEQUENCE</scope>
    <source>
        <strain evidence="2">Allen 5258</strain>
    </source>
</reference>
<feature type="compositionally biased region" description="Polar residues" evidence="1">
    <location>
        <begin position="56"/>
        <end position="65"/>
    </location>
</feature>
<feature type="compositionally biased region" description="Basic residues" evidence="1">
    <location>
        <begin position="69"/>
        <end position="86"/>
    </location>
</feature>
<proteinExistence type="predicted"/>
<organism evidence="2 3">
    <name type="scientific">Lepraria neglecta</name>
    <dbReference type="NCBI Taxonomy" id="209136"/>
    <lineage>
        <taxon>Eukaryota</taxon>
        <taxon>Fungi</taxon>
        <taxon>Dikarya</taxon>
        <taxon>Ascomycota</taxon>
        <taxon>Pezizomycotina</taxon>
        <taxon>Lecanoromycetes</taxon>
        <taxon>OSLEUM clade</taxon>
        <taxon>Lecanoromycetidae</taxon>
        <taxon>Lecanorales</taxon>
        <taxon>Lecanorineae</taxon>
        <taxon>Stereocaulaceae</taxon>
        <taxon>Lepraria</taxon>
    </lineage>
</organism>